<accession>A0A812T362</accession>
<gene>
    <name evidence="1" type="primary">ANK3</name>
    <name evidence="1" type="ORF">SNEC2469_LOCUS14304</name>
</gene>
<sequence>MGEVGLGLTKPAEAHFDDLEDFLCTVERHPGSFEQKIKFLRAAWDAKMEAVPQSIQQSSAALQLPMDRPHSSGNECPMWTCLGLLLVSLLK</sequence>
<evidence type="ECO:0000313" key="1">
    <source>
        <dbReference type="EMBL" id="CAE7502196.1"/>
    </source>
</evidence>
<reference evidence="1" key="1">
    <citation type="submission" date="2021-02" db="EMBL/GenBank/DDBJ databases">
        <authorList>
            <person name="Dougan E. K."/>
            <person name="Rhodes N."/>
            <person name="Thang M."/>
            <person name="Chan C."/>
        </authorList>
    </citation>
    <scope>NUCLEOTIDE SEQUENCE</scope>
</reference>
<name>A0A812T362_9DINO</name>
<keyword evidence="2" id="KW-1185">Reference proteome</keyword>
<comment type="caution">
    <text evidence="1">The sequence shown here is derived from an EMBL/GenBank/DDBJ whole genome shotgun (WGS) entry which is preliminary data.</text>
</comment>
<proteinExistence type="predicted"/>
<dbReference type="AlphaFoldDB" id="A0A812T362"/>
<protein>
    <submittedName>
        <fullName evidence="1">ANK3 protein</fullName>
    </submittedName>
</protein>
<evidence type="ECO:0000313" key="2">
    <source>
        <dbReference type="Proteomes" id="UP000601435"/>
    </source>
</evidence>
<organism evidence="1 2">
    <name type="scientific">Symbiodinium necroappetens</name>
    <dbReference type="NCBI Taxonomy" id="1628268"/>
    <lineage>
        <taxon>Eukaryota</taxon>
        <taxon>Sar</taxon>
        <taxon>Alveolata</taxon>
        <taxon>Dinophyceae</taxon>
        <taxon>Suessiales</taxon>
        <taxon>Symbiodiniaceae</taxon>
        <taxon>Symbiodinium</taxon>
    </lineage>
</organism>
<dbReference type="Proteomes" id="UP000601435">
    <property type="component" value="Unassembled WGS sequence"/>
</dbReference>
<dbReference type="EMBL" id="CAJNJA010022918">
    <property type="protein sequence ID" value="CAE7502196.1"/>
    <property type="molecule type" value="Genomic_DNA"/>
</dbReference>